<evidence type="ECO:0008006" key="4">
    <source>
        <dbReference type="Google" id="ProtNLM"/>
    </source>
</evidence>
<accession>A0A074XV85</accession>
<proteinExistence type="predicted"/>
<dbReference type="HOGENOM" id="CLU_1586141_0_0_1"/>
<keyword evidence="3" id="KW-1185">Reference proteome</keyword>
<gene>
    <name evidence="2" type="ORF">M438DRAFT_341253</name>
</gene>
<evidence type="ECO:0000313" key="2">
    <source>
        <dbReference type="EMBL" id="KEQ89503.1"/>
    </source>
</evidence>
<feature type="chain" id="PRO_5012158434" description="Secreted protein" evidence="1">
    <location>
        <begin position="16"/>
        <end position="168"/>
    </location>
</feature>
<sequence>MHFLLLFISSPVCFCSYPADSACVVTPSSRAHPCLSIAWCGCGLALEYVEQPCVMFLHDDHDETPTSSLLHVHAAGILRSCLISKVSTYISTLPLKAVVQGQARLPLRNACRVPYHTLSTCDRHDPTNIDLSKVPLNAPSKASDSCGQLTPPPRVTEHLACLYLDLCQ</sequence>
<dbReference type="AlphaFoldDB" id="A0A074XV85"/>
<keyword evidence="1" id="KW-0732">Signal</keyword>
<reference evidence="2 3" key="1">
    <citation type="journal article" date="2014" name="BMC Genomics">
        <title>Genome sequencing of four Aureobasidium pullulans varieties: biotechnological potential, stress tolerance, and description of new species.</title>
        <authorList>
            <person name="Gostin Ar C."/>
            <person name="Ohm R.A."/>
            <person name="Kogej T."/>
            <person name="Sonjak S."/>
            <person name="Turk M."/>
            <person name="Zajc J."/>
            <person name="Zalar P."/>
            <person name="Grube M."/>
            <person name="Sun H."/>
            <person name="Han J."/>
            <person name="Sharma A."/>
            <person name="Chiniquy J."/>
            <person name="Ngan C.Y."/>
            <person name="Lipzen A."/>
            <person name="Barry K."/>
            <person name="Grigoriev I.V."/>
            <person name="Gunde-Cimerman N."/>
        </authorList>
    </citation>
    <scope>NUCLEOTIDE SEQUENCE [LARGE SCALE GENOMIC DNA]</scope>
    <source>
        <strain evidence="2 3">EXF-150</strain>
    </source>
</reference>
<organism evidence="2 3">
    <name type="scientific">Aureobasidium pullulans EXF-150</name>
    <dbReference type="NCBI Taxonomy" id="1043002"/>
    <lineage>
        <taxon>Eukaryota</taxon>
        <taxon>Fungi</taxon>
        <taxon>Dikarya</taxon>
        <taxon>Ascomycota</taxon>
        <taxon>Pezizomycotina</taxon>
        <taxon>Dothideomycetes</taxon>
        <taxon>Dothideomycetidae</taxon>
        <taxon>Dothideales</taxon>
        <taxon>Saccotheciaceae</taxon>
        <taxon>Aureobasidium</taxon>
    </lineage>
</organism>
<evidence type="ECO:0000256" key="1">
    <source>
        <dbReference type="SAM" id="SignalP"/>
    </source>
</evidence>
<evidence type="ECO:0000313" key="3">
    <source>
        <dbReference type="Proteomes" id="UP000030706"/>
    </source>
</evidence>
<dbReference type="EMBL" id="KL584974">
    <property type="protein sequence ID" value="KEQ89503.1"/>
    <property type="molecule type" value="Genomic_DNA"/>
</dbReference>
<dbReference type="GeneID" id="40746766"/>
<feature type="signal peptide" evidence="1">
    <location>
        <begin position="1"/>
        <end position="15"/>
    </location>
</feature>
<protein>
    <recommendedName>
        <fullName evidence="4">Secreted protein</fullName>
    </recommendedName>
</protein>
<name>A0A074XV85_AURPU</name>
<dbReference type="RefSeq" id="XP_029765690.1">
    <property type="nucleotide sequence ID" value="XM_029904460.1"/>
</dbReference>
<dbReference type="Proteomes" id="UP000030706">
    <property type="component" value="Unassembled WGS sequence"/>
</dbReference>